<protein>
    <recommendedName>
        <fullName evidence="5">TadE-like protein</fullName>
    </recommendedName>
</protein>
<organism evidence="3 4">
    <name type="scientific">Verminephrobacter aporrectodeae subsp. tuberculatae</name>
    <dbReference type="NCBI Taxonomy" id="1110392"/>
    <lineage>
        <taxon>Bacteria</taxon>
        <taxon>Pseudomonadati</taxon>
        <taxon>Pseudomonadota</taxon>
        <taxon>Betaproteobacteria</taxon>
        <taxon>Burkholderiales</taxon>
        <taxon>Comamonadaceae</taxon>
        <taxon>Verminephrobacter</taxon>
    </lineage>
</organism>
<evidence type="ECO:0000256" key="1">
    <source>
        <dbReference type="SAM" id="MobiDB-lite"/>
    </source>
</evidence>
<keyword evidence="2" id="KW-0472">Membrane</keyword>
<evidence type="ECO:0000313" key="3">
    <source>
        <dbReference type="EMBL" id="MCW5319915.1"/>
    </source>
</evidence>
<dbReference type="Proteomes" id="UP001208935">
    <property type="component" value="Unassembled WGS sequence"/>
</dbReference>
<proteinExistence type="predicted"/>
<comment type="caution">
    <text evidence="3">The sequence shown here is derived from an EMBL/GenBank/DDBJ whole genome shotgun (WGS) entry which is preliminary data.</text>
</comment>
<reference evidence="4" key="1">
    <citation type="submission" date="2023-07" db="EMBL/GenBank/DDBJ databases">
        <title>Verminephrobacter genomes.</title>
        <authorList>
            <person name="Lund M.B."/>
        </authorList>
    </citation>
    <scope>NUCLEOTIDE SEQUENCE [LARGE SCALE GENOMIC DNA]</scope>
    <source>
        <strain evidence="4">AtM5-05</strain>
    </source>
</reference>
<evidence type="ECO:0000313" key="4">
    <source>
        <dbReference type="Proteomes" id="UP001208935"/>
    </source>
</evidence>
<keyword evidence="2" id="KW-0812">Transmembrane</keyword>
<evidence type="ECO:0008006" key="5">
    <source>
        <dbReference type="Google" id="ProtNLM"/>
    </source>
</evidence>
<gene>
    <name evidence="3" type="ORF">D5039_01615</name>
</gene>
<accession>A0ABT3KNS3</accession>
<feature type="transmembrane region" description="Helical" evidence="2">
    <location>
        <begin position="17"/>
        <end position="35"/>
    </location>
</feature>
<feature type="region of interest" description="Disordered" evidence="1">
    <location>
        <begin position="86"/>
        <end position="113"/>
    </location>
</feature>
<keyword evidence="4" id="KW-1185">Reference proteome</keyword>
<sequence>MNNAAFRGTPPQQQGQALVEFLTIAAAVLGLFLLMPMIGKYQDIAHATHMASRYAAFDATVHNDAKNGFKPEAQLAEEVRRRYFGTPDAPIRTDDAADDSRAHQNPLWTDPRGKPLIRNFSDVAVTFGEDEAPSHSQAFKGSSDGKPFSLMPLANHKTLGLQARGIYRVNVSVPLANLPEGIVSYTPFDKIDLRITRHTSVLIDPWAAESVQQTMDRFGKLVPLNSLFSSIEAALDIVIPLFELGDVSAPQFGRLELWQDVVPEDRLKADESRN</sequence>
<keyword evidence="2" id="KW-1133">Transmembrane helix</keyword>
<evidence type="ECO:0000256" key="2">
    <source>
        <dbReference type="SAM" id="Phobius"/>
    </source>
</evidence>
<dbReference type="EMBL" id="QZCW01000001">
    <property type="protein sequence ID" value="MCW5319915.1"/>
    <property type="molecule type" value="Genomic_DNA"/>
</dbReference>
<feature type="compositionally biased region" description="Basic and acidic residues" evidence="1">
    <location>
        <begin position="91"/>
        <end position="102"/>
    </location>
</feature>
<name>A0ABT3KNS3_9BURK</name>
<dbReference type="RefSeq" id="WP_265280824.1">
    <property type="nucleotide sequence ID" value="NZ_QZCW01000001.1"/>
</dbReference>